<feature type="transmembrane region" description="Helical" evidence="1">
    <location>
        <begin position="167"/>
        <end position="183"/>
    </location>
</feature>
<dbReference type="RefSeq" id="WP_186961383.1">
    <property type="nucleotide sequence ID" value="NZ_JACOOI010000037.1"/>
</dbReference>
<reference evidence="2 3" key="1">
    <citation type="submission" date="2020-08" db="EMBL/GenBank/DDBJ databases">
        <title>Genome public.</title>
        <authorList>
            <person name="Liu C."/>
            <person name="Sun Q."/>
        </authorList>
    </citation>
    <scope>NUCLEOTIDE SEQUENCE [LARGE SCALE GENOMIC DNA]</scope>
    <source>
        <strain evidence="2 3">BX2</strain>
    </source>
</reference>
<organism evidence="2 3">
    <name type="scientific">Parabacteroides segnis</name>
    <dbReference type="NCBI Taxonomy" id="2763058"/>
    <lineage>
        <taxon>Bacteria</taxon>
        <taxon>Pseudomonadati</taxon>
        <taxon>Bacteroidota</taxon>
        <taxon>Bacteroidia</taxon>
        <taxon>Bacteroidales</taxon>
        <taxon>Tannerellaceae</taxon>
        <taxon>Parabacteroides</taxon>
    </lineage>
</organism>
<dbReference type="Gene3D" id="3.40.630.30">
    <property type="match status" value="1"/>
</dbReference>
<evidence type="ECO:0008006" key="4">
    <source>
        <dbReference type="Google" id="ProtNLM"/>
    </source>
</evidence>
<evidence type="ECO:0000313" key="3">
    <source>
        <dbReference type="Proteomes" id="UP000644010"/>
    </source>
</evidence>
<feature type="transmembrane region" description="Helical" evidence="1">
    <location>
        <begin position="109"/>
        <end position="130"/>
    </location>
</feature>
<accession>A0ABR7E8W0</accession>
<evidence type="ECO:0000256" key="1">
    <source>
        <dbReference type="SAM" id="Phobius"/>
    </source>
</evidence>
<comment type="caution">
    <text evidence="2">The sequence shown here is derived from an EMBL/GenBank/DDBJ whole genome shotgun (WGS) entry which is preliminary data.</text>
</comment>
<sequence>MEIKVCKTTEWSDHEWKTFVDSFISVFKREVTIESFKKNYTTNVDGTSYHALLLNDGGDVVGSCSVSPQEYYYKDRLIRLGLAVGVFIRDEYRMDPLVLRKMYKKLATYLKGLNILAVIAVPNAIAYPYWKNVVKWKDVGAIRYWALPVHIGAILHKAKFLNLLSKLYAYSVTYLSCMLSVFVDSRKSDSVYRIHDDAKFLKHRFLNDCYQCFENKDVLSFFRIVEEEGVRTAYIIYCKEKGQLSFRAFSKTTLYILKSQKIDMVLYIGQMNMFQTLFVRVPSRLEPKLLPLTCDIINEDSGLEGVYDLKNWDFGLVNYDVR</sequence>
<proteinExistence type="predicted"/>
<dbReference type="Proteomes" id="UP000644010">
    <property type="component" value="Unassembled WGS sequence"/>
</dbReference>
<protein>
    <recommendedName>
        <fullName evidence="4">GNAT family N-acetyltransferase</fullName>
    </recommendedName>
</protein>
<keyword evidence="1" id="KW-0472">Membrane</keyword>
<name>A0ABR7E8W0_9BACT</name>
<keyword evidence="3" id="KW-1185">Reference proteome</keyword>
<keyword evidence="1" id="KW-1133">Transmembrane helix</keyword>
<keyword evidence="1" id="KW-0812">Transmembrane</keyword>
<evidence type="ECO:0000313" key="2">
    <source>
        <dbReference type="EMBL" id="MBC5645771.1"/>
    </source>
</evidence>
<gene>
    <name evidence="2" type="ORF">H8S77_23120</name>
</gene>
<dbReference type="EMBL" id="JACOOI010000037">
    <property type="protein sequence ID" value="MBC5645771.1"/>
    <property type="molecule type" value="Genomic_DNA"/>
</dbReference>